<dbReference type="Proteomes" id="UP000240989">
    <property type="component" value="Unassembled WGS sequence"/>
</dbReference>
<organism evidence="1 2">
    <name type="scientific">Photobacterium angustum</name>
    <dbReference type="NCBI Taxonomy" id="661"/>
    <lineage>
        <taxon>Bacteria</taxon>
        <taxon>Pseudomonadati</taxon>
        <taxon>Pseudomonadota</taxon>
        <taxon>Gammaproteobacteria</taxon>
        <taxon>Vibrionales</taxon>
        <taxon>Vibrionaceae</taxon>
        <taxon>Photobacterium</taxon>
    </lineage>
</organism>
<dbReference type="InterPro" id="IPR021248">
    <property type="entry name" value="DUF2787"/>
</dbReference>
<comment type="caution">
    <text evidence="1">The sequence shown here is derived from an EMBL/GenBank/DDBJ whole genome shotgun (WGS) entry which is preliminary data.</text>
</comment>
<evidence type="ECO:0000313" key="2">
    <source>
        <dbReference type="Proteomes" id="UP000240989"/>
    </source>
</evidence>
<dbReference type="Pfam" id="PF10980">
    <property type="entry name" value="DUF2787"/>
    <property type="match status" value="1"/>
</dbReference>
<keyword evidence="2" id="KW-1185">Reference proteome</keyword>
<proteinExistence type="predicted"/>
<reference evidence="1 2" key="1">
    <citation type="submission" date="2018-01" db="EMBL/GenBank/DDBJ databases">
        <title>Whole genome sequencing of Histamine producing bacteria.</title>
        <authorList>
            <person name="Butler K."/>
        </authorList>
    </citation>
    <scope>NUCLEOTIDE SEQUENCE [LARGE SCALE GENOMIC DNA]</scope>
    <source>
        <strain evidence="1 2">A6-1</strain>
    </source>
</reference>
<name>A0ABX5GZ49_PHOAN</name>
<dbReference type="RefSeq" id="WP_045152787.1">
    <property type="nucleotide sequence ID" value="NZ_JZSW01000007.1"/>
</dbReference>
<dbReference type="EMBL" id="PYOU01000027">
    <property type="protein sequence ID" value="PSX03978.1"/>
    <property type="molecule type" value="Genomic_DNA"/>
</dbReference>
<gene>
    <name evidence="1" type="ORF">C0W27_21020</name>
</gene>
<evidence type="ECO:0000313" key="1">
    <source>
        <dbReference type="EMBL" id="PSX03978.1"/>
    </source>
</evidence>
<accession>A0ABX5GZ49</accession>
<sequence length="143" mass="16351">MHTLIPGHQAKMPASFIEMIDKLIDDKSHGKCYVINFKNSHYDYETGGVRPYRLTLRVNDTAHYELLTLSNYVFQHEHGELVPCTSFDSVQFSGVIESLLHYSYVDDPYIADAIHANVNELASYYFSDMFTTVSVEESVQTTD</sequence>
<dbReference type="Gene3D" id="3.10.450.430">
    <property type="entry name" value="Protein of unknown function DUF2787"/>
    <property type="match status" value="1"/>
</dbReference>
<protein>
    <submittedName>
        <fullName evidence="1">DUF2787 domain-containing protein</fullName>
    </submittedName>
</protein>